<protein>
    <recommendedName>
        <fullName evidence="3">TIGR02270 family protein</fullName>
    </recommendedName>
</protein>
<evidence type="ECO:0000313" key="2">
    <source>
        <dbReference type="Proteomes" id="UP001385892"/>
    </source>
</evidence>
<dbReference type="RefSeq" id="WP_340344435.1">
    <property type="nucleotide sequence ID" value="NZ_JBBKZT010000010.1"/>
</dbReference>
<keyword evidence="2" id="KW-1185">Reference proteome</keyword>
<dbReference type="Gene3D" id="1.25.10.10">
    <property type="entry name" value="Leucine-rich Repeat Variant"/>
    <property type="match status" value="1"/>
</dbReference>
<comment type="caution">
    <text evidence="1">The sequence shown here is derived from an EMBL/GenBank/DDBJ whole genome shotgun (WGS) entry which is preliminary data.</text>
</comment>
<accession>A0ABU8WP54</accession>
<dbReference type="Proteomes" id="UP001385892">
    <property type="component" value="Unassembled WGS sequence"/>
</dbReference>
<proteinExistence type="predicted"/>
<gene>
    <name evidence="1" type="ORF">WKW82_21820</name>
</gene>
<reference evidence="1 2" key="1">
    <citation type="submission" date="2024-03" db="EMBL/GenBank/DDBJ databases">
        <title>Novel species of the genus Variovorax.</title>
        <authorList>
            <person name="Liu Q."/>
            <person name="Xin Y.-H."/>
        </authorList>
    </citation>
    <scope>NUCLEOTIDE SEQUENCE [LARGE SCALE GENOMIC DNA]</scope>
    <source>
        <strain evidence="1 2">KACC 18900</strain>
    </source>
</reference>
<name>A0ABU8WP54_9BURK</name>
<sequence length="441" mass="48949">MYATLHAFTRGLHEEHLQEISLLFEQRQALRLKPDFNWLEVADIEERIEAHLDALLIGGELALEVSRRAASEGDFGEIFGAIVLFCRQQQAPLLAEALRMMDFKDPKKQFALAMALRKALPTPWASFVEQALTQGDARLIPVLAAVSGHLRLPHGAALLAALRRSPEHALPVIEALGRLREASAEPVLRAALQGPDAEVSDAADLALWRMGRGQPDMPATPLTLAVAGGPATATALRQRVEAGHASPEEILALGILGHPPAWRALYDCLGQPELAEVAAIALQWSTGADLQADVFVPEEVDEQALFKDELQAWQQYKQAPVRLDGQPFGEVVNKPVTDPVAWQQWFEANAARFDRRLRYHKGRPCAPATWVASLQSPRGDARVRRYAALEMEIRYGCPVRFEVDMDVIQQRHALRAMEDWSRKEGARFQPGHWYLHGAASE</sequence>
<evidence type="ECO:0000313" key="1">
    <source>
        <dbReference type="EMBL" id="MEJ8849306.1"/>
    </source>
</evidence>
<organism evidence="1 2">
    <name type="scientific">Variovorax rhizosphaerae</name>
    <dbReference type="NCBI Taxonomy" id="1836200"/>
    <lineage>
        <taxon>Bacteria</taxon>
        <taxon>Pseudomonadati</taxon>
        <taxon>Pseudomonadota</taxon>
        <taxon>Betaproteobacteria</taxon>
        <taxon>Burkholderiales</taxon>
        <taxon>Comamonadaceae</taxon>
        <taxon>Variovorax</taxon>
    </lineage>
</organism>
<dbReference type="EMBL" id="JBBKZT010000010">
    <property type="protein sequence ID" value="MEJ8849306.1"/>
    <property type="molecule type" value="Genomic_DNA"/>
</dbReference>
<evidence type="ECO:0008006" key="3">
    <source>
        <dbReference type="Google" id="ProtNLM"/>
    </source>
</evidence>
<dbReference type="InterPro" id="IPR011989">
    <property type="entry name" value="ARM-like"/>
</dbReference>